<gene>
    <name evidence="2" type="ORF">A3C96_01505</name>
</gene>
<evidence type="ECO:0008006" key="4">
    <source>
        <dbReference type="Google" id="ProtNLM"/>
    </source>
</evidence>
<dbReference type="EMBL" id="MGEA01000003">
    <property type="protein sequence ID" value="OGL75062.1"/>
    <property type="molecule type" value="Genomic_DNA"/>
</dbReference>
<accession>A0A1F7U9W1</accession>
<evidence type="ECO:0000256" key="1">
    <source>
        <dbReference type="SAM" id="SignalP"/>
    </source>
</evidence>
<sequence>MKKNIYRLLAQATAVSMIATSLFAYVPAKAASLTSMTDVLTRVKVSTAASHSLYFATPTGVEASTDTITVTFASGATGFVLTSLVVGDVQLHVSTATTDCANASYATAKTVAAAPSTSPTWGYGLSGQIVTLTAPTDAASGEITAGRCVRVKFNNDHITNPGSAGSYAVTVGGTFGDTGSLGVGITSDDQVIVTATVDPTLTFNIGATNATCDNAFAGNGGTVALGTLQSTAVAASGATRNGAGGTVEHICARLSTNATAGYNVTVKPTNGSLKSTSASADMIPVAAVTGTPTSVTSTSGTPSYGLCFGTGGTSGVDVTTPVGTAPSATSPYNPTCTSSTTIGDLYGQLSTTTSQVLSGASVAQNAWATLRVKALISATTPAHNDYTDTLTFVATGTF</sequence>
<keyword evidence="1" id="KW-0732">Signal</keyword>
<proteinExistence type="predicted"/>
<comment type="caution">
    <text evidence="2">The sequence shown here is derived from an EMBL/GenBank/DDBJ whole genome shotgun (WGS) entry which is preliminary data.</text>
</comment>
<evidence type="ECO:0000313" key="2">
    <source>
        <dbReference type="EMBL" id="OGL75062.1"/>
    </source>
</evidence>
<organism evidence="2 3">
    <name type="scientific">Candidatus Uhrbacteria bacterium RIFCSPHIGHO2_02_FULL_60_10</name>
    <dbReference type="NCBI Taxonomy" id="1802392"/>
    <lineage>
        <taxon>Bacteria</taxon>
        <taxon>Candidatus Uhriibacteriota</taxon>
    </lineage>
</organism>
<dbReference type="AlphaFoldDB" id="A0A1F7U9W1"/>
<reference evidence="2 3" key="1">
    <citation type="journal article" date="2016" name="Nat. Commun.">
        <title>Thousands of microbial genomes shed light on interconnected biogeochemical processes in an aquifer system.</title>
        <authorList>
            <person name="Anantharaman K."/>
            <person name="Brown C.T."/>
            <person name="Hug L.A."/>
            <person name="Sharon I."/>
            <person name="Castelle C.J."/>
            <person name="Probst A.J."/>
            <person name="Thomas B.C."/>
            <person name="Singh A."/>
            <person name="Wilkins M.J."/>
            <person name="Karaoz U."/>
            <person name="Brodie E.L."/>
            <person name="Williams K.H."/>
            <person name="Hubbard S.S."/>
            <person name="Banfield J.F."/>
        </authorList>
    </citation>
    <scope>NUCLEOTIDE SEQUENCE [LARGE SCALE GENOMIC DNA]</scope>
</reference>
<feature type="chain" id="PRO_5009533012" description="WxL domain-containing protein" evidence="1">
    <location>
        <begin position="25"/>
        <end position="398"/>
    </location>
</feature>
<protein>
    <recommendedName>
        <fullName evidence="4">WxL domain-containing protein</fullName>
    </recommendedName>
</protein>
<dbReference type="Proteomes" id="UP000177088">
    <property type="component" value="Unassembled WGS sequence"/>
</dbReference>
<feature type="signal peptide" evidence="1">
    <location>
        <begin position="1"/>
        <end position="24"/>
    </location>
</feature>
<evidence type="ECO:0000313" key="3">
    <source>
        <dbReference type="Proteomes" id="UP000177088"/>
    </source>
</evidence>
<name>A0A1F7U9W1_9BACT</name>